<name>A0AAE0KM36_9PEZI</name>
<dbReference type="InterPro" id="IPR000209">
    <property type="entry name" value="Peptidase_S8/S53_dom"/>
</dbReference>
<reference evidence="11" key="1">
    <citation type="journal article" date="2023" name="Mol. Phylogenet. Evol.">
        <title>Genome-scale phylogeny and comparative genomics of the fungal order Sordariales.</title>
        <authorList>
            <person name="Hensen N."/>
            <person name="Bonometti L."/>
            <person name="Westerberg I."/>
            <person name="Brannstrom I.O."/>
            <person name="Guillou S."/>
            <person name="Cros-Aarteil S."/>
            <person name="Calhoun S."/>
            <person name="Haridas S."/>
            <person name="Kuo A."/>
            <person name="Mondo S."/>
            <person name="Pangilinan J."/>
            <person name="Riley R."/>
            <person name="LaButti K."/>
            <person name="Andreopoulos B."/>
            <person name="Lipzen A."/>
            <person name="Chen C."/>
            <person name="Yan M."/>
            <person name="Daum C."/>
            <person name="Ng V."/>
            <person name="Clum A."/>
            <person name="Steindorff A."/>
            <person name="Ohm R.A."/>
            <person name="Martin F."/>
            <person name="Silar P."/>
            <person name="Natvig D.O."/>
            <person name="Lalanne C."/>
            <person name="Gautier V."/>
            <person name="Ament-Velasquez S.L."/>
            <person name="Kruys A."/>
            <person name="Hutchinson M.I."/>
            <person name="Powell A.J."/>
            <person name="Barry K."/>
            <person name="Miller A.N."/>
            <person name="Grigoriev I.V."/>
            <person name="Debuchy R."/>
            <person name="Gladieux P."/>
            <person name="Hiltunen Thoren M."/>
            <person name="Johannesson H."/>
        </authorList>
    </citation>
    <scope>NUCLEOTIDE SEQUENCE</scope>
    <source>
        <strain evidence="11">CBS 958.72</strain>
    </source>
</reference>
<dbReference type="InterPro" id="IPR022398">
    <property type="entry name" value="Peptidase_S8_His-AS"/>
</dbReference>
<feature type="active site" description="Charge relay system" evidence="6">
    <location>
        <position position="360"/>
    </location>
</feature>
<dbReference type="InterPro" id="IPR036852">
    <property type="entry name" value="Peptidase_S8/S53_dom_sf"/>
</dbReference>
<feature type="domain" description="Inhibitor I9" evidence="10">
    <location>
        <begin position="39"/>
        <end position="113"/>
    </location>
</feature>
<dbReference type="FunFam" id="3.40.50.200:FF:000014">
    <property type="entry name" value="Proteinase K"/>
    <property type="match status" value="1"/>
</dbReference>
<feature type="active site" description="Charge relay system" evidence="6">
    <location>
        <position position="166"/>
    </location>
</feature>
<dbReference type="AlphaFoldDB" id="A0AAE0KM36"/>
<dbReference type="GO" id="GO:0006508">
    <property type="term" value="P:proteolysis"/>
    <property type="evidence" value="ECO:0007669"/>
    <property type="project" value="UniProtKB-KW"/>
</dbReference>
<dbReference type="InterPro" id="IPR023828">
    <property type="entry name" value="Peptidase_S8_Ser-AS"/>
</dbReference>
<feature type="signal peptide" evidence="8">
    <location>
        <begin position="1"/>
        <end position="21"/>
    </location>
</feature>
<keyword evidence="3 8" id="KW-0732">Signal</keyword>
<keyword evidence="4 6" id="KW-0378">Hydrolase</keyword>
<dbReference type="GO" id="GO:0004252">
    <property type="term" value="F:serine-type endopeptidase activity"/>
    <property type="evidence" value="ECO:0007669"/>
    <property type="project" value="UniProtKB-UniRule"/>
</dbReference>
<reference evidence="11" key="2">
    <citation type="submission" date="2023-06" db="EMBL/GenBank/DDBJ databases">
        <authorList>
            <consortium name="Lawrence Berkeley National Laboratory"/>
            <person name="Haridas S."/>
            <person name="Hensen N."/>
            <person name="Bonometti L."/>
            <person name="Westerberg I."/>
            <person name="Brannstrom I.O."/>
            <person name="Guillou S."/>
            <person name="Cros-Aarteil S."/>
            <person name="Calhoun S."/>
            <person name="Kuo A."/>
            <person name="Mondo S."/>
            <person name="Pangilinan J."/>
            <person name="Riley R."/>
            <person name="Labutti K."/>
            <person name="Andreopoulos B."/>
            <person name="Lipzen A."/>
            <person name="Chen C."/>
            <person name="Yanf M."/>
            <person name="Daum C."/>
            <person name="Ng V."/>
            <person name="Clum A."/>
            <person name="Steindorff A."/>
            <person name="Ohm R."/>
            <person name="Martin F."/>
            <person name="Silar P."/>
            <person name="Natvig D."/>
            <person name="Lalanne C."/>
            <person name="Gautier V."/>
            <person name="Ament-Velasquez S.L."/>
            <person name="Kruys A."/>
            <person name="Hutchinson M.I."/>
            <person name="Powell A.J."/>
            <person name="Barry K."/>
            <person name="Miller A.N."/>
            <person name="Grigoriev I.V."/>
            <person name="Debuchy R."/>
            <person name="Gladieux P."/>
            <person name="Thoren M.H."/>
            <person name="Johannesson H."/>
        </authorList>
    </citation>
    <scope>NUCLEOTIDE SEQUENCE</scope>
    <source>
        <strain evidence="11">CBS 958.72</strain>
    </source>
</reference>
<accession>A0AAE0KM36</accession>
<evidence type="ECO:0000259" key="9">
    <source>
        <dbReference type="Pfam" id="PF00082"/>
    </source>
</evidence>
<feature type="chain" id="PRO_5042236399" evidence="8">
    <location>
        <begin position="22"/>
        <end position="414"/>
    </location>
</feature>
<dbReference type="GO" id="GO:0005576">
    <property type="term" value="C:extracellular region"/>
    <property type="evidence" value="ECO:0007669"/>
    <property type="project" value="UniProtKB-ARBA"/>
</dbReference>
<evidence type="ECO:0000256" key="5">
    <source>
        <dbReference type="ARBA" id="ARBA00022825"/>
    </source>
</evidence>
<dbReference type="PANTHER" id="PTHR43806">
    <property type="entry name" value="PEPTIDASE S8"/>
    <property type="match status" value="1"/>
</dbReference>
<gene>
    <name evidence="11" type="ORF">B0T24DRAFT_523457</name>
</gene>
<keyword evidence="2 6" id="KW-0645">Protease</keyword>
<evidence type="ECO:0000256" key="7">
    <source>
        <dbReference type="RuleBase" id="RU003355"/>
    </source>
</evidence>
<keyword evidence="5 6" id="KW-0720">Serine protease</keyword>
<dbReference type="InterPro" id="IPR010259">
    <property type="entry name" value="S8pro/Inhibitor_I9"/>
</dbReference>
<evidence type="ECO:0000256" key="2">
    <source>
        <dbReference type="ARBA" id="ARBA00022670"/>
    </source>
</evidence>
<dbReference type="SUPFAM" id="SSF52743">
    <property type="entry name" value="Subtilisin-like"/>
    <property type="match status" value="1"/>
</dbReference>
<dbReference type="Pfam" id="PF05922">
    <property type="entry name" value="Inhibitor_I9"/>
    <property type="match status" value="1"/>
</dbReference>
<proteinExistence type="inferred from homology"/>
<dbReference type="PROSITE" id="PS00138">
    <property type="entry name" value="SUBTILASE_SER"/>
    <property type="match status" value="1"/>
</dbReference>
<evidence type="ECO:0000313" key="11">
    <source>
        <dbReference type="EMBL" id="KAK3378978.1"/>
    </source>
</evidence>
<feature type="active site" description="Charge relay system" evidence="6">
    <location>
        <position position="197"/>
    </location>
</feature>
<dbReference type="Proteomes" id="UP001287356">
    <property type="component" value="Unassembled WGS sequence"/>
</dbReference>
<dbReference type="InterPro" id="IPR050131">
    <property type="entry name" value="Peptidase_S8_subtilisin-like"/>
</dbReference>
<dbReference type="InterPro" id="IPR034193">
    <property type="entry name" value="PCSK9_ProteinaseK-like"/>
</dbReference>
<dbReference type="Gene3D" id="3.40.50.200">
    <property type="entry name" value="Peptidase S8/S53 domain"/>
    <property type="match status" value="1"/>
</dbReference>
<evidence type="ECO:0000256" key="6">
    <source>
        <dbReference type="PROSITE-ProRule" id="PRU01240"/>
    </source>
</evidence>
<dbReference type="InterPro" id="IPR037045">
    <property type="entry name" value="S8pro/Inhibitor_I9_sf"/>
</dbReference>
<dbReference type="SUPFAM" id="SSF54897">
    <property type="entry name" value="Protease propeptides/inhibitors"/>
    <property type="match status" value="1"/>
</dbReference>
<dbReference type="Gene3D" id="3.30.70.80">
    <property type="entry name" value="Peptidase S8 propeptide/proteinase inhibitor I9"/>
    <property type="match status" value="1"/>
</dbReference>
<dbReference type="CDD" id="cd04077">
    <property type="entry name" value="Peptidases_S8_PCSK9_ProteinaseK_like"/>
    <property type="match status" value="1"/>
</dbReference>
<sequence>MKFSAACASLVALLAVPLVIADAPINNNGVSADIVVPDKYIVKYKDNANATKKKQHEAEITDKAKKGSKAGVVQKLDIQGLSGYVVELPASELKDILTSDLVEYVEKDTIVNTTLVAADLEKRALVTQTRAQWGLGRISHKAVRHGSSDYIYDSSAGTGATIYVIDTGIRITHSEVVGRASWGANFVNNVNTDENGHGTHVAGIAAGTTFGVAKKAKVVAVKVLDINGRGFTSSVIAGINWVVSHCSIPSKCVINLSLGGGFSPALNAAVTGAYNRGITPVVAAGNNGQNAAGFSPASAPNAITVAAIDGSEIGDVPTLTERRAWFSNFGVLVDIFAPGIDILSSWKDSNVATRWLSGTSMAAPHIAGLAAYYIGLGVVGAPAITNKIISTATLNQVTDLQGSPNRIGYNNNGF</sequence>
<dbReference type="PROSITE" id="PS00136">
    <property type="entry name" value="SUBTILASE_ASP"/>
    <property type="match status" value="1"/>
</dbReference>
<comment type="similarity">
    <text evidence="1 6 7">Belongs to the peptidase S8 family.</text>
</comment>
<dbReference type="Pfam" id="PF00082">
    <property type="entry name" value="Peptidase_S8"/>
    <property type="match status" value="1"/>
</dbReference>
<evidence type="ECO:0000256" key="4">
    <source>
        <dbReference type="ARBA" id="ARBA00022801"/>
    </source>
</evidence>
<dbReference type="PROSITE" id="PS51892">
    <property type="entry name" value="SUBTILASE"/>
    <property type="match status" value="1"/>
</dbReference>
<dbReference type="InterPro" id="IPR015500">
    <property type="entry name" value="Peptidase_S8_subtilisin-rel"/>
</dbReference>
<evidence type="ECO:0000256" key="8">
    <source>
        <dbReference type="SAM" id="SignalP"/>
    </source>
</evidence>
<protein>
    <submittedName>
        <fullName evidence="11">Peptidase S8/S53 domain-containing protein</fullName>
    </submittedName>
</protein>
<dbReference type="EMBL" id="JAULSN010000002">
    <property type="protein sequence ID" value="KAK3378978.1"/>
    <property type="molecule type" value="Genomic_DNA"/>
</dbReference>
<organism evidence="11 12">
    <name type="scientific">Lasiosphaeria ovina</name>
    <dbReference type="NCBI Taxonomy" id="92902"/>
    <lineage>
        <taxon>Eukaryota</taxon>
        <taxon>Fungi</taxon>
        <taxon>Dikarya</taxon>
        <taxon>Ascomycota</taxon>
        <taxon>Pezizomycotina</taxon>
        <taxon>Sordariomycetes</taxon>
        <taxon>Sordariomycetidae</taxon>
        <taxon>Sordariales</taxon>
        <taxon>Lasiosphaeriaceae</taxon>
        <taxon>Lasiosphaeria</taxon>
    </lineage>
</organism>
<keyword evidence="12" id="KW-1185">Reference proteome</keyword>
<evidence type="ECO:0000256" key="3">
    <source>
        <dbReference type="ARBA" id="ARBA00022729"/>
    </source>
</evidence>
<evidence type="ECO:0000259" key="10">
    <source>
        <dbReference type="Pfam" id="PF05922"/>
    </source>
</evidence>
<dbReference type="PANTHER" id="PTHR43806:SF11">
    <property type="entry name" value="CEREVISIN-RELATED"/>
    <property type="match status" value="1"/>
</dbReference>
<feature type="domain" description="Peptidase S8/S53" evidence="9">
    <location>
        <begin position="157"/>
        <end position="375"/>
    </location>
</feature>
<comment type="caution">
    <text evidence="11">The sequence shown here is derived from an EMBL/GenBank/DDBJ whole genome shotgun (WGS) entry which is preliminary data.</text>
</comment>
<dbReference type="InterPro" id="IPR023827">
    <property type="entry name" value="Peptidase_S8_Asp-AS"/>
</dbReference>
<dbReference type="PROSITE" id="PS00137">
    <property type="entry name" value="SUBTILASE_HIS"/>
    <property type="match status" value="1"/>
</dbReference>
<dbReference type="PRINTS" id="PR00723">
    <property type="entry name" value="SUBTILISIN"/>
</dbReference>
<evidence type="ECO:0000313" key="12">
    <source>
        <dbReference type="Proteomes" id="UP001287356"/>
    </source>
</evidence>
<evidence type="ECO:0000256" key="1">
    <source>
        <dbReference type="ARBA" id="ARBA00011073"/>
    </source>
</evidence>